<protein>
    <submittedName>
        <fullName evidence="1">Uncharacterized protein</fullName>
    </submittedName>
</protein>
<sequence length="81" mass="9666">MDYLLRYQLYEKIDAVYRPMAPNFWKLNIPKHKAWGRTNTKKGDGRIACNHIFHTVIQNNSLEKVRLKSFQKLIKKANVTY</sequence>
<dbReference type="KEGG" id="sje:AAV35_000445"/>
<dbReference type="AlphaFoldDB" id="A0AAC8PQ94"/>
<dbReference type="Proteomes" id="UP000092654">
    <property type="component" value="Chromosome"/>
</dbReference>
<reference evidence="2" key="1">
    <citation type="submission" date="2015-06" db="EMBL/GenBank/DDBJ databases">
        <title>Salimicrobium jeotgali MJ3, isolated from Myulchi jeot, a traditional Korean fermented seafood.</title>
        <authorList>
            <person name="Kim K.H."/>
            <person name="Jeon C.O."/>
            <person name="Jin H.M."/>
        </authorList>
    </citation>
    <scope>NUCLEOTIDE SEQUENCE [LARGE SCALE GENOMIC DNA]</scope>
    <source>
        <strain evidence="2">MJ3</strain>
    </source>
</reference>
<dbReference type="EMBL" id="CP011361">
    <property type="protein sequence ID" value="AKG03399.1"/>
    <property type="molecule type" value="Genomic_DNA"/>
</dbReference>
<proteinExistence type="predicted"/>
<evidence type="ECO:0000313" key="1">
    <source>
        <dbReference type="EMBL" id="AKG03399.1"/>
    </source>
</evidence>
<organism evidence="1 2">
    <name type="scientific">Salimicrobium jeotgali</name>
    <dbReference type="NCBI Taxonomy" id="1230341"/>
    <lineage>
        <taxon>Bacteria</taxon>
        <taxon>Bacillati</taxon>
        <taxon>Bacillota</taxon>
        <taxon>Bacilli</taxon>
        <taxon>Bacillales</taxon>
        <taxon>Bacillaceae</taxon>
        <taxon>Salimicrobium</taxon>
    </lineage>
</organism>
<evidence type="ECO:0000313" key="2">
    <source>
        <dbReference type="Proteomes" id="UP000092654"/>
    </source>
</evidence>
<gene>
    <name evidence="1" type="ORF">AAV35_000445</name>
</gene>
<name>A0AAC8PQ94_9BACI</name>
<accession>A0AAC8PQ94</accession>